<proteinExistence type="predicted"/>
<dbReference type="InterPro" id="IPR000569">
    <property type="entry name" value="HECT_dom"/>
</dbReference>
<organism evidence="8 9">
    <name type="scientific">Pinctada imbricata</name>
    <name type="common">Atlantic pearl-oyster</name>
    <name type="synonym">Pinctada martensii</name>
    <dbReference type="NCBI Taxonomy" id="66713"/>
    <lineage>
        <taxon>Eukaryota</taxon>
        <taxon>Metazoa</taxon>
        <taxon>Spiralia</taxon>
        <taxon>Lophotrochozoa</taxon>
        <taxon>Mollusca</taxon>
        <taxon>Bivalvia</taxon>
        <taxon>Autobranchia</taxon>
        <taxon>Pteriomorphia</taxon>
        <taxon>Pterioida</taxon>
        <taxon>Pterioidea</taxon>
        <taxon>Pteriidae</taxon>
        <taxon>Pinctada</taxon>
    </lineage>
</organism>
<evidence type="ECO:0000313" key="9">
    <source>
        <dbReference type="Proteomes" id="UP001186944"/>
    </source>
</evidence>
<sequence length="383" mass="44067">IIYYMFLCIYSPDQTLQGILQWWIGKTLVKDDEITEILVQRGRVLSSTLRVMSRPSFKLTSPMKCVFSGESGDDLGGPSREYFRELMKEIEVDILQGSESDCKFFQHDIKKIEEKHYETAGKLISYSILHGGPSLQVFNYHLVHLMFDQNINLSDFPLNHLDFDLKEKLLEIRNASTQEELDALCVNNADWIIDQGLTSVNLKMKDKEKIVSMLIKNEIFYRVHREITQFLTGLNVNGLCDAFALSSIPREILQLFIPDQKKMTFMNMRGLYDIQFSEEGSNDRKRENDVIYCLEAFLSDCEAGITDVSLEEMLVFWTGAEKPPPLGFDQKLQVTFVSNEKFLLPVAHTCGMYLELWRGFSDPDEFRQKMVQAITLGGGFHLA</sequence>
<evidence type="ECO:0000256" key="1">
    <source>
        <dbReference type="ARBA" id="ARBA00000885"/>
    </source>
</evidence>
<protein>
    <recommendedName>
        <fullName evidence="3">HECT-type E3 ubiquitin transferase</fullName>
        <ecNumber evidence="3">2.3.2.26</ecNumber>
    </recommendedName>
</protein>
<evidence type="ECO:0000256" key="6">
    <source>
        <dbReference type="PROSITE-ProRule" id="PRU00104"/>
    </source>
</evidence>
<dbReference type="PROSITE" id="PS50237">
    <property type="entry name" value="HECT"/>
    <property type="match status" value="1"/>
</dbReference>
<comment type="pathway">
    <text evidence="2">Protein modification; protein ubiquitination.</text>
</comment>
<dbReference type="SMART" id="SM00119">
    <property type="entry name" value="HECTc"/>
    <property type="match status" value="1"/>
</dbReference>
<feature type="active site" description="Glycyl thioester intermediate" evidence="6">
    <location>
        <position position="350"/>
    </location>
</feature>
<dbReference type="Gene3D" id="3.90.1750.10">
    <property type="entry name" value="Hect, E3 ligase catalytic domains"/>
    <property type="match status" value="1"/>
</dbReference>
<evidence type="ECO:0000313" key="8">
    <source>
        <dbReference type="EMBL" id="KAK3107115.1"/>
    </source>
</evidence>
<dbReference type="GO" id="GO:0006511">
    <property type="term" value="P:ubiquitin-dependent protein catabolic process"/>
    <property type="evidence" value="ECO:0007669"/>
    <property type="project" value="TreeGrafter"/>
</dbReference>
<dbReference type="EC" id="2.3.2.26" evidence="3"/>
<comment type="caution">
    <text evidence="8">The sequence shown here is derived from an EMBL/GenBank/DDBJ whole genome shotgun (WGS) entry which is preliminary data.</text>
</comment>
<gene>
    <name evidence="8" type="ORF">FSP39_007522</name>
</gene>
<dbReference type="InterPro" id="IPR035983">
    <property type="entry name" value="Hect_E3_ubiquitin_ligase"/>
</dbReference>
<comment type="catalytic activity">
    <reaction evidence="1">
        <text>S-ubiquitinyl-[E2 ubiquitin-conjugating enzyme]-L-cysteine + [acceptor protein]-L-lysine = [E2 ubiquitin-conjugating enzyme]-L-cysteine + N(6)-ubiquitinyl-[acceptor protein]-L-lysine.</text>
        <dbReference type="EC" id="2.3.2.26"/>
    </reaction>
</comment>
<evidence type="ECO:0000256" key="2">
    <source>
        <dbReference type="ARBA" id="ARBA00004906"/>
    </source>
</evidence>
<feature type="non-terminal residue" evidence="8">
    <location>
        <position position="1"/>
    </location>
</feature>
<evidence type="ECO:0000259" key="7">
    <source>
        <dbReference type="PROSITE" id="PS50237"/>
    </source>
</evidence>
<keyword evidence="5 6" id="KW-0833">Ubl conjugation pathway</keyword>
<accession>A0AA89C9Q4</accession>
<dbReference type="GO" id="GO:0000209">
    <property type="term" value="P:protein polyubiquitination"/>
    <property type="evidence" value="ECO:0007669"/>
    <property type="project" value="TreeGrafter"/>
</dbReference>
<dbReference type="GO" id="GO:0005737">
    <property type="term" value="C:cytoplasm"/>
    <property type="evidence" value="ECO:0007669"/>
    <property type="project" value="TreeGrafter"/>
</dbReference>
<keyword evidence="9" id="KW-1185">Reference proteome</keyword>
<evidence type="ECO:0000256" key="5">
    <source>
        <dbReference type="ARBA" id="ARBA00022786"/>
    </source>
</evidence>
<dbReference type="GO" id="GO:0061630">
    <property type="term" value="F:ubiquitin protein ligase activity"/>
    <property type="evidence" value="ECO:0007669"/>
    <property type="project" value="UniProtKB-EC"/>
</dbReference>
<keyword evidence="4" id="KW-0808">Transferase</keyword>
<dbReference type="PANTHER" id="PTHR11254:SF67">
    <property type="entry name" value="E3 UBIQUITIN-PROTEIN LIGASE HUWE1"/>
    <property type="match status" value="1"/>
</dbReference>
<evidence type="ECO:0000256" key="4">
    <source>
        <dbReference type="ARBA" id="ARBA00022679"/>
    </source>
</evidence>
<dbReference type="InterPro" id="IPR050409">
    <property type="entry name" value="E3_ubiq-protein_ligase"/>
</dbReference>
<dbReference type="Proteomes" id="UP001186944">
    <property type="component" value="Unassembled WGS sequence"/>
</dbReference>
<name>A0AA89C9Q4_PINIB</name>
<dbReference type="SUPFAM" id="SSF56204">
    <property type="entry name" value="Hect, E3 ligase catalytic domain"/>
    <property type="match status" value="1"/>
</dbReference>
<dbReference type="PANTHER" id="PTHR11254">
    <property type="entry name" value="HECT DOMAIN UBIQUITIN-PROTEIN LIGASE"/>
    <property type="match status" value="1"/>
</dbReference>
<feature type="domain" description="HECT" evidence="7">
    <location>
        <begin position="55"/>
        <end position="383"/>
    </location>
</feature>
<dbReference type="AlphaFoldDB" id="A0AA89C9Q4"/>
<reference evidence="8" key="1">
    <citation type="submission" date="2019-08" db="EMBL/GenBank/DDBJ databases">
        <title>The improved chromosome-level genome for the pearl oyster Pinctada fucata martensii using PacBio sequencing and Hi-C.</title>
        <authorList>
            <person name="Zheng Z."/>
        </authorList>
    </citation>
    <scope>NUCLEOTIDE SEQUENCE</scope>
    <source>
        <strain evidence="8">ZZ-2019</strain>
        <tissue evidence="8">Adductor muscle</tissue>
    </source>
</reference>
<evidence type="ECO:0000256" key="3">
    <source>
        <dbReference type="ARBA" id="ARBA00012485"/>
    </source>
</evidence>
<dbReference type="EMBL" id="VSWD01000002">
    <property type="protein sequence ID" value="KAK3107115.1"/>
    <property type="molecule type" value="Genomic_DNA"/>
</dbReference>
<dbReference type="Gene3D" id="3.30.2410.10">
    <property type="entry name" value="Hect, E3 ligase catalytic domain"/>
    <property type="match status" value="1"/>
</dbReference>
<dbReference type="Pfam" id="PF00632">
    <property type="entry name" value="HECT"/>
    <property type="match status" value="1"/>
</dbReference>